<dbReference type="GO" id="GO:0014069">
    <property type="term" value="C:postsynaptic density"/>
    <property type="evidence" value="ECO:0007669"/>
    <property type="project" value="TreeGrafter"/>
</dbReference>
<organism evidence="9 10">
    <name type="scientific">Cynoglossus semilaevis</name>
    <name type="common">Tongue sole</name>
    <dbReference type="NCBI Taxonomy" id="244447"/>
    <lineage>
        <taxon>Eukaryota</taxon>
        <taxon>Metazoa</taxon>
        <taxon>Chordata</taxon>
        <taxon>Craniata</taxon>
        <taxon>Vertebrata</taxon>
        <taxon>Euteleostomi</taxon>
        <taxon>Actinopterygii</taxon>
        <taxon>Neopterygii</taxon>
        <taxon>Teleostei</taxon>
        <taxon>Neoteleostei</taxon>
        <taxon>Acanthomorphata</taxon>
        <taxon>Carangaria</taxon>
        <taxon>Pleuronectiformes</taxon>
        <taxon>Pleuronectoidei</taxon>
        <taxon>Cynoglossidae</taxon>
        <taxon>Cynoglossinae</taxon>
        <taxon>Cynoglossus</taxon>
    </lineage>
</organism>
<feature type="region of interest" description="Disordered" evidence="7">
    <location>
        <begin position="1"/>
        <end position="320"/>
    </location>
</feature>
<dbReference type="InterPro" id="IPR001452">
    <property type="entry name" value="SH3_domain"/>
</dbReference>
<evidence type="ECO:0000256" key="5">
    <source>
        <dbReference type="ARBA" id="ARBA00023212"/>
    </source>
</evidence>
<dbReference type="GO" id="GO:0030833">
    <property type="term" value="P:regulation of actin filament polymerization"/>
    <property type="evidence" value="ECO:0007669"/>
    <property type="project" value="TreeGrafter"/>
</dbReference>
<feature type="compositionally biased region" description="Basic and acidic residues" evidence="7">
    <location>
        <begin position="274"/>
        <end position="283"/>
    </location>
</feature>
<dbReference type="KEGG" id="csem:103397501"/>
<feature type="domain" description="SH3" evidence="8">
    <location>
        <begin position="550"/>
        <end position="608"/>
    </location>
</feature>
<sequence>MEMRRINRDSFWARAEREEEERKEEERRRAAEERRRLEKERILREKKDAEERDRKMEQKLQMIEEQRRKQTEKEEEMWRKEKSKWEQQQQRDHEEDMRACLRRSESIEKAAEAAALVSQRTMNPREFFRQLSSSSSQSPTSPGSSRSGTPFRRYQRSLTDTAFIFSKTEESTASSPRSPPLVSPFSRIPPSPIYRSTTPPKSPDFRPVISPHRPTALASPPTSPLRTAPPLAFLPSDPQTNVQTHVESKTPSPTEPSAPPASPSIMTSLSQGLVKDRISELHSETLPASPPNTPNQPEQMTFDFDCDLSPMAPSVPLPDRPHVNTDLSTVCPELVLDTGFTVQAVLVEEDEEEELGENEEEKADTEPEHQAVITEPEPSEAEVQEIKKEEEEEEEEMEERVEEENEDTEENREEAEGSLKEDVETASGEEPTMMAKDGGGEENDQSEEESQVQFEPIEHLENEDAAYTVAEIAFQEIQDEAVYLSTNDITNREHTEDQNGIERSLSLSDTDLSSPELTGSYDLHGLSEEDHMTEVKEEEFLENGQEVLPEQQMCVRALYDYQAEDESEISFEPGDIIRDVETVDKAWWRGWSKDGRQGLFPANYVETI</sequence>
<feature type="compositionally biased region" description="Acidic residues" evidence="7">
    <location>
        <begin position="390"/>
        <end position="413"/>
    </location>
</feature>
<dbReference type="OMA" id="HFFKEAH"/>
<feature type="compositionally biased region" description="Pro residues" evidence="7">
    <location>
        <begin position="177"/>
        <end position="192"/>
    </location>
</feature>
<feature type="compositionally biased region" description="Low complexity" evidence="7">
    <location>
        <begin position="504"/>
        <end position="514"/>
    </location>
</feature>
<proteinExistence type="predicted"/>
<dbReference type="InParanoid" id="A0A3P8W6X8"/>
<dbReference type="CDD" id="cd11960">
    <property type="entry name" value="SH3_Abp1_eu"/>
    <property type="match status" value="1"/>
</dbReference>
<evidence type="ECO:0000256" key="7">
    <source>
        <dbReference type="SAM" id="MobiDB-lite"/>
    </source>
</evidence>
<dbReference type="Pfam" id="PF00018">
    <property type="entry name" value="SH3_1"/>
    <property type="match status" value="1"/>
</dbReference>
<evidence type="ECO:0000256" key="6">
    <source>
        <dbReference type="PROSITE-ProRule" id="PRU00192"/>
    </source>
</evidence>
<dbReference type="PANTHER" id="PTHR10829">
    <property type="entry name" value="CORTACTIN AND DREBRIN"/>
    <property type="match status" value="1"/>
</dbReference>
<dbReference type="InterPro" id="IPR036028">
    <property type="entry name" value="SH3-like_dom_sf"/>
</dbReference>
<accession>A0A3P8W6X8</accession>
<dbReference type="InterPro" id="IPR035717">
    <property type="entry name" value="Drebrin-like_SH3"/>
</dbReference>
<evidence type="ECO:0000259" key="8">
    <source>
        <dbReference type="PROSITE" id="PS50002"/>
    </source>
</evidence>
<reference evidence="9" key="3">
    <citation type="submission" date="2025-09" db="UniProtKB">
        <authorList>
            <consortium name="Ensembl"/>
        </authorList>
    </citation>
    <scope>IDENTIFICATION</scope>
</reference>
<dbReference type="PROSITE" id="PS50002">
    <property type="entry name" value="SH3"/>
    <property type="match status" value="1"/>
</dbReference>
<feature type="compositionally biased region" description="Basic and acidic residues" evidence="7">
    <location>
        <begin position="24"/>
        <end position="111"/>
    </location>
</feature>
<dbReference type="GO" id="GO:0051015">
    <property type="term" value="F:actin filament binding"/>
    <property type="evidence" value="ECO:0007669"/>
    <property type="project" value="TreeGrafter"/>
</dbReference>
<dbReference type="GO" id="GO:0045773">
    <property type="term" value="P:positive regulation of axon extension"/>
    <property type="evidence" value="ECO:0007669"/>
    <property type="project" value="TreeGrafter"/>
</dbReference>
<dbReference type="SUPFAM" id="SSF50044">
    <property type="entry name" value="SH3-domain"/>
    <property type="match status" value="1"/>
</dbReference>
<dbReference type="Gene3D" id="2.30.30.40">
    <property type="entry name" value="SH3 Domains"/>
    <property type="match status" value="1"/>
</dbReference>
<feature type="compositionally biased region" description="Acidic residues" evidence="7">
    <location>
        <begin position="440"/>
        <end position="450"/>
    </location>
</feature>
<reference evidence="9" key="2">
    <citation type="submission" date="2025-08" db="UniProtKB">
        <authorList>
            <consortium name="Ensembl"/>
        </authorList>
    </citation>
    <scope>IDENTIFICATION</scope>
</reference>
<evidence type="ECO:0000256" key="2">
    <source>
        <dbReference type="ARBA" id="ARBA00022443"/>
    </source>
</evidence>
<dbReference type="PANTHER" id="PTHR10829:SF9">
    <property type="entry name" value="ADF-H DOMAIN-CONTAINING PROTEIN"/>
    <property type="match status" value="1"/>
</dbReference>
<dbReference type="FunFam" id="2.30.30.40:FF:000046">
    <property type="entry name" value="Drebrin-like protein isoform B"/>
    <property type="match status" value="1"/>
</dbReference>
<dbReference type="GO" id="GO:0098974">
    <property type="term" value="P:postsynaptic actin cytoskeleton organization"/>
    <property type="evidence" value="ECO:0007669"/>
    <property type="project" value="TreeGrafter"/>
</dbReference>
<dbReference type="GO" id="GO:0030864">
    <property type="term" value="C:cortical actin cytoskeleton"/>
    <property type="evidence" value="ECO:0007669"/>
    <property type="project" value="TreeGrafter"/>
</dbReference>
<dbReference type="AlphaFoldDB" id="A0A3P8W6X8"/>
<dbReference type="STRING" id="244447.ENSCSEP00000022287"/>
<dbReference type="SMART" id="SM00326">
    <property type="entry name" value="SH3"/>
    <property type="match status" value="1"/>
</dbReference>
<evidence type="ECO:0000256" key="3">
    <source>
        <dbReference type="ARBA" id="ARBA00022490"/>
    </source>
</evidence>
<feature type="compositionally biased region" description="Low complexity" evidence="7">
    <location>
        <begin position="129"/>
        <end position="149"/>
    </location>
</feature>
<reference evidence="9 10" key="1">
    <citation type="journal article" date="2014" name="Nat. Genet.">
        <title>Whole-genome sequence of a flatfish provides insights into ZW sex chromosome evolution and adaptation to a benthic lifestyle.</title>
        <authorList>
            <person name="Chen S."/>
            <person name="Zhang G."/>
            <person name="Shao C."/>
            <person name="Huang Q."/>
            <person name="Liu G."/>
            <person name="Zhang P."/>
            <person name="Song W."/>
            <person name="An N."/>
            <person name="Chalopin D."/>
            <person name="Volff J.N."/>
            <person name="Hong Y."/>
            <person name="Li Q."/>
            <person name="Sha Z."/>
            <person name="Zhou H."/>
            <person name="Xie M."/>
            <person name="Yu Q."/>
            <person name="Liu Y."/>
            <person name="Xiang H."/>
            <person name="Wang N."/>
            <person name="Wu K."/>
            <person name="Yang C."/>
            <person name="Zhou Q."/>
            <person name="Liao X."/>
            <person name="Yang L."/>
            <person name="Hu Q."/>
            <person name="Zhang J."/>
            <person name="Meng L."/>
            <person name="Jin L."/>
            <person name="Tian Y."/>
            <person name="Lian J."/>
            <person name="Yang J."/>
            <person name="Miao G."/>
            <person name="Liu S."/>
            <person name="Liang Z."/>
            <person name="Yan F."/>
            <person name="Li Y."/>
            <person name="Sun B."/>
            <person name="Zhang H."/>
            <person name="Zhang J."/>
            <person name="Zhu Y."/>
            <person name="Du M."/>
            <person name="Zhao Y."/>
            <person name="Schartl M."/>
            <person name="Tang Q."/>
            <person name="Wang J."/>
        </authorList>
    </citation>
    <scope>NUCLEOTIDE SEQUENCE</scope>
</reference>
<feature type="region of interest" description="Disordered" evidence="7">
    <location>
        <begin position="348"/>
        <end position="455"/>
    </location>
</feature>
<keyword evidence="3" id="KW-0963">Cytoplasm</keyword>
<keyword evidence="5" id="KW-0206">Cytoskeleton</keyword>
<feature type="region of interest" description="Disordered" evidence="7">
    <location>
        <begin position="491"/>
        <end position="514"/>
    </location>
</feature>
<feature type="compositionally biased region" description="Basic and acidic residues" evidence="7">
    <location>
        <begin position="414"/>
        <end position="423"/>
    </location>
</feature>
<feature type="compositionally biased region" description="Acidic residues" evidence="7">
    <location>
        <begin position="348"/>
        <end position="363"/>
    </location>
</feature>
<keyword evidence="10" id="KW-1185">Reference proteome</keyword>
<evidence type="ECO:0000256" key="1">
    <source>
        <dbReference type="ARBA" id="ARBA00004245"/>
    </source>
</evidence>
<dbReference type="GeneTree" id="ENSGT00940000166263"/>
<dbReference type="GO" id="GO:0005884">
    <property type="term" value="C:actin filament"/>
    <property type="evidence" value="ECO:0007669"/>
    <property type="project" value="TreeGrafter"/>
</dbReference>
<dbReference type="GO" id="GO:0045211">
    <property type="term" value="C:postsynaptic membrane"/>
    <property type="evidence" value="ECO:0007669"/>
    <property type="project" value="TreeGrafter"/>
</dbReference>
<comment type="subcellular location">
    <subcellularLocation>
        <location evidence="1">Cytoplasm</location>
        <location evidence="1">Cytoskeleton</location>
    </subcellularLocation>
</comment>
<keyword evidence="4" id="KW-0009">Actin-binding</keyword>
<evidence type="ECO:0000313" key="9">
    <source>
        <dbReference type="Ensembl" id="ENSCSEP00000022287.1"/>
    </source>
</evidence>
<dbReference type="GeneID" id="103397501"/>
<evidence type="ECO:0000256" key="4">
    <source>
        <dbReference type="ARBA" id="ARBA00023203"/>
    </source>
</evidence>
<dbReference type="GO" id="GO:0030425">
    <property type="term" value="C:dendrite"/>
    <property type="evidence" value="ECO:0007669"/>
    <property type="project" value="TreeGrafter"/>
</dbReference>
<dbReference type="PRINTS" id="PR00452">
    <property type="entry name" value="SH3DOMAIN"/>
</dbReference>
<dbReference type="GO" id="GO:0048812">
    <property type="term" value="P:neuron projection morphogenesis"/>
    <property type="evidence" value="ECO:0007669"/>
    <property type="project" value="TreeGrafter"/>
</dbReference>
<evidence type="ECO:0000313" key="10">
    <source>
        <dbReference type="Proteomes" id="UP000265120"/>
    </source>
</evidence>
<dbReference type="Proteomes" id="UP000265120">
    <property type="component" value="Chromosome Z"/>
</dbReference>
<feature type="compositionally biased region" description="Pro residues" evidence="7">
    <location>
        <begin position="253"/>
        <end position="262"/>
    </location>
</feature>
<keyword evidence="2 6" id="KW-0728">SH3 domain</keyword>
<dbReference type="GO" id="GO:0030427">
    <property type="term" value="C:site of polarized growth"/>
    <property type="evidence" value="ECO:0007669"/>
    <property type="project" value="TreeGrafter"/>
</dbReference>
<name>A0A3P8W6X8_CYNSE</name>
<dbReference type="Ensembl" id="ENSCSET00000022571.1">
    <property type="protein sequence ID" value="ENSCSEP00000022287.1"/>
    <property type="gene ID" value="ENSCSEG00000014198.1"/>
</dbReference>
<dbReference type="GO" id="GO:0030027">
    <property type="term" value="C:lamellipodium"/>
    <property type="evidence" value="ECO:0007669"/>
    <property type="project" value="TreeGrafter"/>
</dbReference>
<dbReference type="OrthoDB" id="5971719at2759"/>
<dbReference type="GO" id="GO:0061003">
    <property type="term" value="P:positive regulation of dendritic spine morphogenesis"/>
    <property type="evidence" value="ECO:0007669"/>
    <property type="project" value="TreeGrafter"/>
</dbReference>
<protein>
    <submittedName>
        <fullName evidence="9">Si:dkey-40c11.2</fullName>
    </submittedName>
</protein>
<dbReference type="RefSeq" id="XP_024909132.1">
    <property type="nucleotide sequence ID" value="XM_025053364.1"/>
</dbReference>